<keyword evidence="1" id="KW-0489">Methyltransferase</keyword>
<dbReference type="GO" id="GO:0102208">
    <property type="term" value="F:2-polyprenyl-6-hydroxyphenol methylase activity"/>
    <property type="evidence" value="ECO:0007669"/>
    <property type="project" value="UniProtKB-EC"/>
</dbReference>
<sequence>MRVQVVAFDTPVDAFFAFRSVQAVLAAVPDAKVDVAVQGEPGSVWEGFRTAVPGVTVAGAPAGPGAVPAGALLRPGQPVAFPEDALAAWLADPETGPGDVGGFLDIRGRINAVGLLDLRFFDEAMRAEARTLNHAFRSEFDNRLFWSYRYAVDPKLGSGKGSRGVFVTLKRHCLKRVGIENASSVLDVGCGDLEVVNALSLKGYLGLDLAETALDRARALRPDWAFEVGMVDPDRHGPRDVVLCLDVLIHQRDPQAFATLVQGLVAATGQRLIVSGYEASAGPGYMIGFHEPLSQALAATGAFDRIEAVTRYRGTTLLVADRPESTFPPAAPLDTLEIGEILFDHLDGLGL</sequence>
<protein>
    <submittedName>
        <fullName evidence="1">Class I SAM-dependent methyltransferase</fullName>
        <ecNumber evidence="1">2.1.1.222</ecNumber>
        <ecNumber evidence="1">2.1.1.64</ecNumber>
    </submittedName>
</protein>
<dbReference type="SUPFAM" id="SSF53335">
    <property type="entry name" value="S-adenosyl-L-methionine-dependent methyltransferases"/>
    <property type="match status" value="1"/>
</dbReference>
<dbReference type="EC" id="2.1.1.64" evidence="1"/>
<dbReference type="GO" id="GO:0061542">
    <property type="term" value="F:3-demethylubiquinol 3-O-methyltransferase activity"/>
    <property type="evidence" value="ECO:0007669"/>
    <property type="project" value="UniProtKB-EC"/>
</dbReference>
<reference evidence="2" key="1">
    <citation type="journal article" date="2019" name="Int. J. Syst. Evol. Microbiol.">
        <title>The Global Catalogue of Microorganisms (GCM) 10K type strain sequencing project: providing services to taxonomists for standard genome sequencing and annotation.</title>
        <authorList>
            <consortium name="The Broad Institute Genomics Platform"/>
            <consortium name="The Broad Institute Genome Sequencing Center for Infectious Disease"/>
            <person name="Wu L."/>
            <person name="Ma J."/>
        </authorList>
    </citation>
    <scope>NUCLEOTIDE SEQUENCE [LARGE SCALE GENOMIC DNA]</scope>
    <source>
        <strain evidence="2">KCTC 52366</strain>
    </source>
</reference>
<dbReference type="InterPro" id="IPR029063">
    <property type="entry name" value="SAM-dependent_MTases_sf"/>
</dbReference>
<gene>
    <name evidence="1" type="ORF">ACFOGP_24995</name>
</gene>
<dbReference type="EC" id="2.1.1.222" evidence="1"/>
<evidence type="ECO:0000313" key="2">
    <source>
        <dbReference type="Proteomes" id="UP001595632"/>
    </source>
</evidence>
<organism evidence="1 2">
    <name type="scientific">Psychromarinibacter halotolerans</name>
    <dbReference type="NCBI Taxonomy" id="1775175"/>
    <lineage>
        <taxon>Bacteria</taxon>
        <taxon>Pseudomonadati</taxon>
        <taxon>Pseudomonadota</taxon>
        <taxon>Alphaproteobacteria</taxon>
        <taxon>Rhodobacterales</taxon>
        <taxon>Paracoccaceae</taxon>
        <taxon>Psychromarinibacter</taxon>
    </lineage>
</organism>
<dbReference type="RefSeq" id="WP_275635003.1">
    <property type="nucleotide sequence ID" value="NZ_JARGYD010000015.1"/>
</dbReference>
<dbReference type="Gene3D" id="3.40.50.150">
    <property type="entry name" value="Vaccinia Virus protein VP39"/>
    <property type="match status" value="1"/>
</dbReference>
<keyword evidence="2" id="KW-1185">Reference proteome</keyword>
<keyword evidence="1" id="KW-0808">Transferase</keyword>
<proteinExistence type="predicted"/>
<dbReference type="Proteomes" id="UP001595632">
    <property type="component" value="Unassembled WGS sequence"/>
</dbReference>
<accession>A0ABV7H0B9</accession>
<comment type="caution">
    <text evidence="1">The sequence shown here is derived from an EMBL/GenBank/DDBJ whole genome shotgun (WGS) entry which is preliminary data.</text>
</comment>
<name>A0ABV7H0B9_9RHOB</name>
<dbReference type="GO" id="GO:0032259">
    <property type="term" value="P:methylation"/>
    <property type="evidence" value="ECO:0007669"/>
    <property type="project" value="UniProtKB-KW"/>
</dbReference>
<dbReference type="EMBL" id="JBHRTB010000010">
    <property type="protein sequence ID" value="MFC3146003.1"/>
    <property type="molecule type" value="Genomic_DNA"/>
</dbReference>
<evidence type="ECO:0000313" key="1">
    <source>
        <dbReference type="EMBL" id="MFC3146003.1"/>
    </source>
</evidence>